<dbReference type="EMBL" id="MH091791">
    <property type="protein sequence ID" value="AYD88054.1"/>
    <property type="molecule type" value="mRNA"/>
</dbReference>
<dbReference type="AlphaFoldDB" id="A0A3Q8HNM4"/>
<dbReference type="InterPro" id="IPR001005">
    <property type="entry name" value="SANT/Myb"/>
</dbReference>
<feature type="domain" description="HTH myb-type" evidence="10">
    <location>
        <begin position="6"/>
        <end position="62"/>
    </location>
</feature>
<keyword evidence="5" id="KW-0010">Activator</keyword>
<evidence type="ECO:0000256" key="3">
    <source>
        <dbReference type="ARBA" id="ARBA00023015"/>
    </source>
</evidence>
<organism evidence="11">
    <name type="scientific">Primulina swinglei</name>
    <dbReference type="NCBI Taxonomy" id="1245266"/>
    <lineage>
        <taxon>Eukaryota</taxon>
        <taxon>Viridiplantae</taxon>
        <taxon>Streptophyta</taxon>
        <taxon>Embryophyta</taxon>
        <taxon>Tracheophyta</taxon>
        <taxon>Spermatophyta</taxon>
        <taxon>Magnoliopsida</taxon>
        <taxon>eudicotyledons</taxon>
        <taxon>Gunneridae</taxon>
        <taxon>Pentapetalae</taxon>
        <taxon>asterids</taxon>
        <taxon>lamiids</taxon>
        <taxon>Lamiales</taxon>
        <taxon>Gesneriaceae</taxon>
        <taxon>Didymocarpoideae</taxon>
        <taxon>Trichosporeae</taxon>
        <taxon>Didymocarpinae</taxon>
        <taxon>Primulina</taxon>
    </lineage>
</organism>
<sequence>MESSDSSGVRKGAWSKEEDVLLKNCVERYGEGKWHLVPVRTGLNRCRKSCRLRWLNYLRPNITRGNFSKDEVDLLIRLHKLLGNRWSIIAGRLPGRTANDVKNFWNTQMKKKPGERKGQPIQKTITKTNILRPRPRTFSNLTIQDGPRTALVADHNHEQNNPNKNINDNDNKLEPSSSQEASECIRWWSNLLDAAEEDKLEKDIPLLDDKGEEPGLWTGQINPGGLMDDGDDSLPASEDFEFYDDAWELLGFGNDQNNLQDGSIPIG</sequence>
<keyword evidence="2" id="KW-0677">Repeat</keyword>
<evidence type="ECO:0000256" key="1">
    <source>
        <dbReference type="ARBA" id="ARBA00004123"/>
    </source>
</evidence>
<reference evidence="11" key="1">
    <citation type="submission" date="2018-03" db="EMBL/GenBank/DDBJ databases">
        <title>The identification of an R2R3-MYB transcription factor involved in regulating anthocyanin biosynthesis in Primulina swinglei flowers.</title>
        <authorList>
            <person name="Ding D."/>
            <person name="Feng C."/>
        </authorList>
    </citation>
    <scope>NUCLEOTIDE SEQUENCE</scope>
</reference>
<dbReference type="SMART" id="SM00717">
    <property type="entry name" value="SANT"/>
    <property type="match status" value="2"/>
</dbReference>
<protein>
    <submittedName>
        <fullName evidence="11">R2R3-MYB1</fullName>
    </submittedName>
</protein>
<dbReference type="InterPro" id="IPR017930">
    <property type="entry name" value="Myb_dom"/>
</dbReference>
<dbReference type="Gene3D" id="1.10.10.60">
    <property type="entry name" value="Homeodomain-like"/>
    <property type="match status" value="2"/>
</dbReference>
<evidence type="ECO:0000256" key="7">
    <source>
        <dbReference type="ARBA" id="ARBA00023242"/>
    </source>
</evidence>
<evidence type="ECO:0000256" key="6">
    <source>
        <dbReference type="ARBA" id="ARBA00023163"/>
    </source>
</evidence>
<comment type="subcellular location">
    <subcellularLocation>
        <location evidence="1">Nucleus</location>
    </subcellularLocation>
</comment>
<keyword evidence="3" id="KW-0805">Transcription regulation</keyword>
<dbReference type="InterPro" id="IPR009057">
    <property type="entry name" value="Homeodomain-like_sf"/>
</dbReference>
<name>A0A3Q8HNM4_9LAMI</name>
<feature type="domain" description="HTH myb-type" evidence="10">
    <location>
        <begin position="64"/>
        <end position="113"/>
    </location>
</feature>
<dbReference type="GO" id="GO:0003677">
    <property type="term" value="F:DNA binding"/>
    <property type="evidence" value="ECO:0007669"/>
    <property type="project" value="UniProtKB-KW"/>
</dbReference>
<accession>A0A3Q8HNM4</accession>
<feature type="domain" description="Myb-like" evidence="9">
    <location>
        <begin position="59"/>
        <end position="109"/>
    </location>
</feature>
<evidence type="ECO:0000256" key="2">
    <source>
        <dbReference type="ARBA" id="ARBA00022737"/>
    </source>
</evidence>
<evidence type="ECO:0000259" key="10">
    <source>
        <dbReference type="PROSITE" id="PS51294"/>
    </source>
</evidence>
<keyword evidence="6" id="KW-0804">Transcription</keyword>
<feature type="domain" description="Myb-like" evidence="9">
    <location>
        <begin position="6"/>
        <end position="58"/>
    </location>
</feature>
<keyword evidence="7" id="KW-0539">Nucleus</keyword>
<keyword evidence="4" id="KW-0238">DNA-binding</keyword>
<evidence type="ECO:0000256" key="4">
    <source>
        <dbReference type="ARBA" id="ARBA00023125"/>
    </source>
</evidence>
<dbReference type="CDD" id="cd00167">
    <property type="entry name" value="SANT"/>
    <property type="match status" value="2"/>
</dbReference>
<evidence type="ECO:0000256" key="8">
    <source>
        <dbReference type="SAM" id="MobiDB-lite"/>
    </source>
</evidence>
<feature type="region of interest" description="Disordered" evidence="8">
    <location>
        <begin position="206"/>
        <end position="236"/>
    </location>
</feature>
<dbReference type="InterPro" id="IPR015495">
    <property type="entry name" value="Myb_TF_plants"/>
</dbReference>
<dbReference type="PANTHER" id="PTHR47999">
    <property type="entry name" value="TRANSCRIPTION FACTOR MYB8-RELATED-RELATED"/>
    <property type="match status" value="1"/>
</dbReference>
<evidence type="ECO:0000313" key="11">
    <source>
        <dbReference type="EMBL" id="AYD88054.1"/>
    </source>
</evidence>
<dbReference type="GO" id="GO:0080090">
    <property type="term" value="P:regulation of primary metabolic process"/>
    <property type="evidence" value="ECO:0007669"/>
    <property type="project" value="UniProtKB-ARBA"/>
</dbReference>
<evidence type="ECO:0000259" key="9">
    <source>
        <dbReference type="PROSITE" id="PS50090"/>
    </source>
</evidence>
<dbReference type="PANTHER" id="PTHR47999:SF24">
    <property type="entry name" value="TRANSCRIPTION FACTOR MYB90"/>
    <property type="match status" value="1"/>
</dbReference>
<feature type="region of interest" description="Disordered" evidence="8">
    <location>
        <begin position="155"/>
        <end position="179"/>
    </location>
</feature>
<proteinExistence type="evidence at transcript level"/>
<dbReference type="PROSITE" id="PS50090">
    <property type="entry name" value="MYB_LIKE"/>
    <property type="match status" value="2"/>
</dbReference>
<dbReference type="FunFam" id="1.10.10.60:FF:000218">
    <property type="entry name" value="Myb transcription factor"/>
    <property type="match status" value="1"/>
</dbReference>
<dbReference type="GO" id="GO:0005634">
    <property type="term" value="C:nucleus"/>
    <property type="evidence" value="ECO:0007669"/>
    <property type="project" value="UniProtKB-SubCell"/>
</dbReference>
<dbReference type="Pfam" id="PF00249">
    <property type="entry name" value="Myb_DNA-binding"/>
    <property type="match status" value="2"/>
</dbReference>
<evidence type="ECO:0000256" key="5">
    <source>
        <dbReference type="ARBA" id="ARBA00023159"/>
    </source>
</evidence>
<dbReference type="PROSITE" id="PS51294">
    <property type="entry name" value="HTH_MYB"/>
    <property type="match status" value="2"/>
</dbReference>
<dbReference type="SUPFAM" id="SSF46689">
    <property type="entry name" value="Homeodomain-like"/>
    <property type="match status" value="1"/>
</dbReference>